<keyword evidence="2" id="KW-1185">Reference proteome</keyword>
<gene>
    <name evidence="1" type="ORF">BAMA_12495</name>
</gene>
<dbReference type="EMBL" id="JOTN01000026">
    <property type="protein sequence ID" value="KEK17551.1"/>
    <property type="molecule type" value="Genomic_DNA"/>
</dbReference>
<evidence type="ECO:0000313" key="2">
    <source>
        <dbReference type="Proteomes" id="UP000027822"/>
    </source>
</evidence>
<protein>
    <submittedName>
        <fullName evidence="1">Uncharacterized protein</fullName>
    </submittedName>
</protein>
<name>A0A073JTN8_9BACI</name>
<sequence length="99" mass="11580">MSERLNEIKENITEIACTVLIIKSDYDWLIEQVEEKEQTDTVYIVMREEDDGTTRPYRSYKTCERASEAANSLTKMYAEEEDDINGGCRFYVESLYLEG</sequence>
<organism evidence="1 2">
    <name type="scientific">Bacillus manliponensis</name>
    <dbReference type="NCBI Taxonomy" id="574376"/>
    <lineage>
        <taxon>Bacteria</taxon>
        <taxon>Bacillati</taxon>
        <taxon>Bacillota</taxon>
        <taxon>Bacilli</taxon>
        <taxon>Bacillales</taxon>
        <taxon>Bacillaceae</taxon>
        <taxon>Bacillus</taxon>
        <taxon>Bacillus cereus group</taxon>
    </lineage>
</organism>
<dbReference type="AlphaFoldDB" id="A0A073JTN8"/>
<dbReference type="Proteomes" id="UP000027822">
    <property type="component" value="Unassembled WGS sequence"/>
</dbReference>
<dbReference type="RefSeq" id="WP_034643086.1">
    <property type="nucleotide sequence ID" value="NZ_CBCSJC010000001.1"/>
</dbReference>
<reference evidence="1 2" key="1">
    <citation type="submission" date="2014-06" db="EMBL/GenBank/DDBJ databases">
        <title>Draft genome sequence of Bacillus manliponensis JCM 15802 (MCCC 1A00708).</title>
        <authorList>
            <person name="Lai Q."/>
            <person name="Liu Y."/>
            <person name="Shao Z."/>
        </authorList>
    </citation>
    <scope>NUCLEOTIDE SEQUENCE [LARGE SCALE GENOMIC DNA]</scope>
    <source>
        <strain evidence="1 2">JCM 15802</strain>
    </source>
</reference>
<proteinExistence type="predicted"/>
<evidence type="ECO:0000313" key="1">
    <source>
        <dbReference type="EMBL" id="KEK17551.1"/>
    </source>
</evidence>
<accession>A0A073JTN8</accession>
<comment type="caution">
    <text evidence="1">The sequence shown here is derived from an EMBL/GenBank/DDBJ whole genome shotgun (WGS) entry which is preliminary data.</text>
</comment>